<gene>
    <name evidence="1" type="ORF">K0M31_016958</name>
</gene>
<dbReference type="Proteomes" id="UP001177670">
    <property type="component" value="Unassembled WGS sequence"/>
</dbReference>
<protein>
    <submittedName>
        <fullName evidence="1">Uncharacterized protein</fullName>
    </submittedName>
</protein>
<dbReference type="AlphaFoldDB" id="A0AA40KEI9"/>
<accession>A0AA40KEI9</accession>
<organism evidence="1 2">
    <name type="scientific">Melipona bicolor</name>
    <dbReference type="NCBI Taxonomy" id="60889"/>
    <lineage>
        <taxon>Eukaryota</taxon>
        <taxon>Metazoa</taxon>
        <taxon>Ecdysozoa</taxon>
        <taxon>Arthropoda</taxon>
        <taxon>Hexapoda</taxon>
        <taxon>Insecta</taxon>
        <taxon>Pterygota</taxon>
        <taxon>Neoptera</taxon>
        <taxon>Endopterygota</taxon>
        <taxon>Hymenoptera</taxon>
        <taxon>Apocrita</taxon>
        <taxon>Aculeata</taxon>
        <taxon>Apoidea</taxon>
        <taxon>Anthophila</taxon>
        <taxon>Apidae</taxon>
        <taxon>Melipona</taxon>
    </lineage>
</organism>
<comment type="caution">
    <text evidence="1">The sequence shown here is derived from an EMBL/GenBank/DDBJ whole genome shotgun (WGS) entry which is preliminary data.</text>
</comment>
<proteinExistence type="predicted"/>
<evidence type="ECO:0000313" key="1">
    <source>
        <dbReference type="EMBL" id="KAK1117152.1"/>
    </source>
</evidence>
<name>A0AA40KEI9_9HYME</name>
<reference evidence="1" key="1">
    <citation type="submission" date="2021-10" db="EMBL/GenBank/DDBJ databases">
        <title>Melipona bicolor Genome sequencing and assembly.</title>
        <authorList>
            <person name="Araujo N.S."/>
            <person name="Arias M.C."/>
        </authorList>
    </citation>
    <scope>NUCLEOTIDE SEQUENCE</scope>
    <source>
        <strain evidence="1">USP_2M_L1-L4_2017</strain>
        <tissue evidence="1">Whole body</tissue>
    </source>
</reference>
<dbReference type="EMBL" id="JAHYIQ010000055">
    <property type="protein sequence ID" value="KAK1117152.1"/>
    <property type="molecule type" value="Genomic_DNA"/>
</dbReference>
<sequence length="60" mass="7388">MNDIDEVYRYGIFAMLETKVIEFYMRVSYGISKWRDVNRIVLYLRDLEKGHLEDLNRDRE</sequence>
<evidence type="ECO:0000313" key="2">
    <source>
        <dbReference type="Proteomes" id="UP001177670"/>
    </source>
</evidence>
<keyword evidence="2" id="KW-1185">Reference proteome</keyword>